<name>A0ABW5J4Z3_9BACT</name>
<evidence type="ECO:0000256" key="1">
    <source>
        <dbReference type="SAM" id="MobiDB-lite"/>
    </source>
</evidence>
<comment type="caution">
    <text evidence="2">The sequence shown here is derived from an EMBL/GenBank/DDBJ whole genome shotgun (WGS) entry which is preliminary data.</text>
</comment>
<dbReference type="PANTHER" id="PTHR30634">
    <property type="entry name" value="OUTER MEMBRANE LOLAB LIPOPROTEIN INSERTION APPARATUS"/>
    <property type="match status" value="1"/>
</dbReference>
<dbReference type="Pfam" id="PF18934">
    <property type="entry name" value="DUF5682"/>
    <property type="match status" value="1"/>
</dbReference>
<reference evidence="3" key="1">
    <citation type="journal article" date="2019" name="Int. J. Syst. Evol. Microbiol.">
        <title>The Global Catalogue of Microorganisms (GCM) 10K type strain sequencing project: providing services to taxonomists for standard genome sequencing and annotation.</title>
        <authorList>
            <consortium name="The Broad Institute Genomics Platform"/>
            <consortium name="The Broad Institute Genome Sequencing Center for Infectious Disease"/>
            <person name="Wu L."/>
            <person name="Ma J."/>
        </authorList>
    </citation>
    <scope>NUCLEOTIDE SEQUENCE [LARGE SCALE GENOMIC DNA]</scope>
    <source>
        <strain evidence="3">KCTC 52344</strain>
    </source>
</reference>
<dbReference type="InterPro" id="IPR050458">
    <property type="entry name" value="LolB"/>
</dbReference>
<proteinExistence type="predicted"/>
<organism evidence="2 3">
    <name type="scientific">Emticicia soli</name>
    <dbReference type="NCBI Taxonomy" id="2027878"/>
    <lineage>
        <taxon>Bacteria</taxon>
        <taxon>Pseudomonadati</taxon>
        <taxon>Bacteroidota</taxon>
        <taxon>Cytophagia</taxon>
        <taxon>Cytophagales</taxon>
        <taxon>Leadbetterellaceae</taxon>
        <taxon>Emticicia</taxon>
    </lineage>
</organism>
<evidence type="ECO:0000313" key="2">
    <source>
        <dbReference type="EMBL" id="MFD2520921.1"/>
    </source>
</evidence>
<dbReference type="EMBL" id="JBHULC010000008">
    <property type="protein sequence ID" value="MFD2520921.1"/>
    <property type="molecule type" value="Genomic_DNA"/>
</dbReference>
<evidence type="ECO:0000313" key="3">
    <source>
        <dbReference type="Proteomes" id="UP001597510"/>
    </source>
</evidence>
<protein>
    <submittedName>
        <fullName evidence="2">DUF5682 family protein</fullName>
    </submittedName>
</protein>
<dbReference type="Proteomes" id="UP001597510">
    <property type="component" value="Unassembled WGS sequence"/>
</dbReference>
<dbReference type="RefSeq" id="WP_340235077.1">
    <property type="nucleotide sequence ID" value="NZ_JBBEWC010000003.1"/>
</dbReference>
<dbReference type="PANTHER" id="PTHR30634:SF14">
    <property type="match status" value="1"/>
</dbReference>
<dbReference type="InterPro" id="IPR043737">
    <property type="entry name" value="DUF5682"/>
</dbReference>
<accession>A0ABW5J4Z3</accession>
<feature type="region of interest" description="Disordered" evidence="1">
    <location>
        <begin position="112"/>
        <end position="140"/>
    </location>
</feature>
<keyword evidence="3" id="KW-1185">Reference proteome</keyword>
<gene>
    <name evidence="2" type="ORF">ACFSR2_08510</name>
</gene>
<sequence length="775" mass="88383">MVTILGIRHHGVGSAKNVLAMLEKLSPDIVLVEGPPELDNVVSWIGNKTLKPPVSVLGYNINNPKQATFYPFSEFSPEWQAVLYANTKQIPVRMLDLPLAISYQLDLDKEQERQKTEAEKEQTRIEQNEEEQDKEKQSKEELTAEITEQFLAIPRKEPIAYFSELAGYTDSELWWEHQFEQKYQASNPEDHFDSIMLMMENLREAQISSSLEAENVFREAYMREIIRKAQNEFFTNIVVICGAWHAPVLRDLESTAKGDTKILKSLPKTKIKIGTTWVPWTNARLSMFSGYGAGITSPGWYRHLWKYPEDKGIRWLTKVARLFRNKKMDISTAHVIETFRLAESLAALRNLSRAGLYEMTEATLSVMCMGDAILLELVRQELIVANVMGKVPRELPKHPLQENFEEISRKLRLPLTAERKDFELDLRKELDLNRSIFLYRLEAMDIPWGKRMYARSKGTFKEAWQLKWEPEMLIDLIEKSIWGNGVEIAATTYLLDKAQKTQSIAELAVLIQQAIPAELFVGIEKLLFKLNEIASISADIAELMKTVVPLASVSRYGNVRKTDLSTINSLVEGFITRISIGLANACYGLDEENSTQMFENIKQVNEAVRLLETDTLTQVWHKALFELLDKQGVHPIITGCTCRLLFDVKQLDEQQTAKQFGLALSTGQSAIYSAGWLEGFLKGSSMILLLDNVLWNLLYKWVAELQGDSFIELLPILRRTFSKFEVGERRQLGEKAKKGVATANVVVEDHEEAKNFRVERTEGVLNTIAELLGIN</sequence>